<name>A0A9X4KVT2_9BACL</name>
<dbReference type="AlphaFoldDB" id="A0A9X4KVT2"/>
<comment type="caution">
    <text evidence="1">The sequence shown here is derived from an EMBL/GenBank/DDBJ whole genome shotgun (WGS) entry which is preliminary data.</text>
</comment>
<evidence type="ECO:0000313" key="1">
    <source>
        <dbReference type="EMBL" id="MDG0811817.1"/>
    </source>
</evidence>
<evidence type="ECO:0000313" key="2">
    <source>
        <dbReference type="Proteomes" id="UP001153404"/>
    </source>
</evidence>
<reference evidence="1" key="1">
    <citation type="submission" date="2022-10" db="EMBL/GenBank/DDBJ databases">
        <title>Comparative genomic analysis of Cohnella hashimotonis sp. nov., isolated from the International Space Station.</title>
        <authorList>
            <person name="Simpson A."/>
            <person name="Venkateswaran K."/>
        </authorList>
    </citation>
    <scope>NUCLEOTIDE SEQUENCE</scope>
    <source>
        <strain evidence="1">DSM 28161</strain>
    </source>
</reference>
<proteinExistence type="predicted"/>
<sequence length="95" mass="11025">MPKNWLGTYAFRDKWSMIQINSIYGGNTQLVQSYSLQGDTIYSPLASYFLTLDELKKNKKNIFLYEYNGDKLSKVDGSEIVFLENERPVFKAILN</sequence>
<dbReference type="Proteomes" id="UP001153404">
    <property type="component" value="Unassembled WGS sequence"/>
</dbReference>
<organism evidence="1 2">
    <name type="scientific">Cohnella rhizosphaerae</name>
    <dbReference type="NCBI Taxonomy" id="1457232"/>
    <lineage>
        <taxon>Bacteria</taxon>
        <taxon>Bacillati</taxon>
        <taxon>Bacillota</taxon>
        <taxon>Bacilli</taxon>
        <taxon>Bacillales</taxon>
        <taxon>Paenibacillaceae</taxon>
        <taxon>Cohnella</taxon>
    </lineage>
</organism>
<dbReference type="EMBL" id="JAPDIA010000007">
    <property type="protein sequence ID" value="MDG0811817.1"/>
    <property type="molecule type" value="Genomic_DNA"/>
</dbReference>
<accession>A0A9X4KVT2</accession>
<gene>
    <name evidence="1" type="ORF">OMP40_22405</name>
</gene>
<dbReference type="RefSeq" id="WP_277534649.1">
    <property type="nucleotide sequence ID" value="NZ_JAPDIA010000007.1"/>
</dbReference>
<protein>
    <submittedName>
        <fullName evidence="1">Uncharacterized protein</fullName>
    </submittedName>
</protein>
<keyword evidence="2" id="KW-1185">Reference proteome</keyword>